<reference evidence="7" key="1">
    <citation type="journal article" date="2019" name="Int. J. Syst. Evol. Microbiol.">
        <title>The Global Catalogue of Microorganisms (GCM) 10K type strain sequencing project: providing services to taxonomists for standard genome sequencing and annotation.</title>
        <authorList>
            <consortium name="The Broad Institute Genomics Platform"/>
            <consortium name="The Broad Institute Genome Sequencing Center for Infectious Disease"/>
            <person name="Wu L."/>
            <person name="Ma J."/>
        </authorList>
    </citation>
    <scope>NUCLEOTIDE SEQUENCE [LARGE SCALE GENOMIC DNA]</scope>
    <source>
        <strain evidence="7">CCUG 48216</strain>
    </source>
</reference>
<sequence>MIRQWGMCTTEEISAMDKEHSLVIIPIGATEQHGSHLPVGTDSIILDNLLNVFMKECDFPDNQVLITPLLPVGKSMEHMDFPGTLSFSTHTFYSMLDDLSKSVRCHGFTKVLLMNSHGGNTDLLHVLSRDMRIKHDMEVFVFDWWFTSFWNEILEKVQQSGEYGVFHACELETSLMLVFCPEAVDMGKAVDEYPDIQLTANPHVTLKGPVTPGWKTKDVSHHGVIGAPTLATVEKGHIFIRYAVQKLHAMLTQVIQTNYKSS</sequence>
<dbReference type="PANTHER" id="PTHR35005:SF1">
    <property type="entry name" value="2-AMINO-5-FORMYLAMINO-6-RIBOSYLAMINOPYRIMIDIN-4(3H)-ONE 5'-MONOPHOSPHATE DEFORMYLASE"/>
    <property type="match status" value="1"/>
</dbReference>
<dbReference type="PANTHER" id="PTHR35005">
    <property type="entry name" value="3-DEHYDRO-SCYLLO-INOSOSE HYDROLASE"/>
    <property type="match status" value="1"/>
</dbReference>
<dbReference type="RefSeq" id="WP_240269090.1">
    <property type="nucleotide sequence ID" value="NZ_JAKSXN010000020.1"/>
</dbReference>
<dbReference type="Pfam" id="PF02633">
    <property type="entry name" value="Creatininase"/>
    <property type="match status" value="1"/>
</dbReference>
<evidence type="ECO:0000313" key="6">
    <source>
        <dbReference type="EMBL" id="MFD1182012.1"/>
    </source>
</evidence>
<comment type="caution">
    <text evidence="6">The sequence shown here is derived from an EMBL/GenBank/DDBJ whole genome shotgun (WGS) entry which is preliminary data.</text>
</comment>
<organism evidence="6 7">
    <name type="scientific">Paenibacillus timonensis</name>
    <dbReference type="NCBI Taxonomy" id="225915"/>
    <lineage>
        <taxon>Bacteria</taxon>
        <taxon>Bacillati</taxon>
        <taxon>Bacillota</taxon>
        <taxon>Bacilli</taxon>
        <taxon>Bacillales</taxon>
        <taxon>Paenibacillaceae</taxon>
        <taxon>Paenibacillus</taxon>
    </lineage>
</organism>
<proteinExistence type="inferred from homology"/>
<evidence type="ECO:0000256" key="3">
    <source>
        <dbReference type="ARBA" id="ARBA00022801"/>
    </source>
</evidence>
<comment type="similarity">
    <text evidence="5">Belongs to the creatininase superfamily.</text>
</comment>
<keyword evidence="2" id="KW-0479">Metal-binding</keyword>
<keyword evidence="3" id="KW-0378">Hydrolase</keyword>
<dbReference type="Proteomes" id="UP001597211">
    <property type="component" value="Unassembled WGS sequence"/>
</dbReference>
<dbReference type="InterPro" id="IPR003785">
    <property type="entry name" value="Creatininase/forma_Hydrolase"/>
</dbReference>
<evidence type="ECO:0000313" key="7">
    <source>
        <dbReference type="Proteomes" id="UP001597211"/>
    </source>
</evidence>
<keyword evidence="7" id="KW-1185">Reference proteome</keyword>
<evidence type="ECO:0000256" key="5">
    <source>
        <dbReference type="ARBA" id="ARBA00024029"/>
    </source>
</evidence>
<evidence type="ECO:0000256" key="2">
    <source>
        <dbReference type="ARBA" id="ARBA00022723"/>
    </source>
</evidence>
<name>A0ABW3SC18_9BACL</name>
<evidence type="ECO:0000256" key="4">
    <source>
        <dbReference type="ARBA" id="ARBA00022833"/>
    </source>
</evidence>
<dbReference type="Gene3D" id="3.40.50.10310">
    <property type="entry name" value="Creatininase"/>
    <property type="match status" value="1"/>
</dbReference>
<dbReference type="SUPFAM" id="SSF102215">
    <property type="entry name" value="Creatininase"/>
    <property type="match status" value="1"/>
</dbReference>
<comment type="cofactor">
    <cofactor evidence="1">
        <name>Zn(2+)</name>
        <dbReference type="ChEBI" id="CHEBI:29105"/>
    </cofactor>
</comment>
<evidence type="ECO:0000256" key="1">
    <source>
        <dbReference type="ARBA" id="ARBA00001947"/>
    </source>
</evidence>
<keyword evidence="4" id="KW-0862">Zinc</keyword>
<accession>A0ABW3SC18</accession>
<gene>
    <name evidence="6" type="ORF">ACFQ2Z_11620</name>
</gene>
<dbReference type="InterPro" id="IPR024087">
    <property type="entry name" value="Creatininase-like_sf"/>
</dbReference>
<dbReference type="EMBL" id="JBHTKZ010000019">
    <property type="protein sequence ID" value="MFD1182012.1"/>
    <property type="molecule type" value="Genomic_DNA"/>
</dbReference>
<protein>
    <submittedName>
        <fullName evidence="6">Creatininase family protein</fullName>
    </submittedName>
</protein>